<dbReference type="RefSeq" id="WP_367918942.1">
    <property type="nucleotide sequence ID" value="NZ_BAABAC010000017.1"/>
</dbReference>
<feature type="transmembrane region" description="Helical" evidence="1">
    <location>
        <begin position="36"/>
        <end position="56"/>
    </location>
</feature>
<feature type="transmembrane region" description="Helical" evidence="1">
    <location>
        <begin position="12"/>
        <end position="30"/>
    </location>
</feature>
<evidence type="ECO:0000313" key="3">
    <source>
        <dbReference type="Proteomes" id="UP001597229"/>
    </source>
</evidence>
<evidence type="ECO:0000256" key="1">
    <source>
        <dbReference type="SAM" id="Phobius"/>
    </source>
</evidence>
<accession>A0ABW3W157</accession>
<reference evidence="3" key="1">
    <citation type="journal article" date="2019" name="Int. J. Syst. Evol. Microbiol.">
        <title>The Global Catalogue of Microorganisms (GCM) 10K type strain sequencing project: providing services to taxonomists for standard genome sequencing and annotation.</title>
        <authorList>
            <consortium name="The Broad Institute Genomics Platform"/>
            <consortium name="The Broad Institute Genome Sequencing Center for Infectious Disease"/>
            <person name="Wu L."/>
            <person name="Ma J."/>
        </authorList>
    </citation>
    <scope>NUCLEOTIDE SEQUENCE [LARGE SCALE GENOMIC DNA]</scope>
    <source>
        <strain evidence="3">CCUG 52478</strain>
    </source>
</reference>
<protein>
    <recommendedName>
        <fullName evidence="4">PH domain-containing protein</fullName>
    </recommendedName>
</protein>
<evidence type="ECO:0008006" key="4">
    <source>
        <dbReference type="Google" id="ProtNLM"/>
    </source>
</evidence>
<dbReference type="Proteomes" id="UP001597229">
    <property type="component" value="Unassembled WGS sequence"/>
</dbReference>
<keyword evidence="3" id="KW-1185">Reference proteome</keyword>
<name>A0ABW3W157_9ACTN</name>
<gene>
    <name evidence="2" type="ORF">ACFQ3F_13525</name>
</gene>
<evidence type="ECO:0000313" key="2">
    <source>
        <dbReference type="EMBL" id="MFD1248815.1"/>
    </source>
</evidence>
<proteinExistence type="predicted"/>
<dbReference type="EMBL" id="JBHTLX010000018">
    <property type="protein sequence ID" value="MFD1248815.1"/>
    <property type="molecule type" value="Genomic_DNA"/>
</dbReference>
<keyword evidence="1" id="KW-0472">Membrane</keyword>
<comment type="caution">
    <text evidence="2">The sequence shown here is derived from an EMBL/GenBank/DDBJ whole genome shotgun (WGS) entry which is preliminary data.</text>
</comment>
<feature type="transmembrane region" description="Helical" evidence="1">
    <location>
        <begin position="175"/>
        <end position="196"/>
    </location>
</feature>
<sequence>MHDLTFRSGGRVFGVVGIVIAAGFLAYGLLDGTADFPRWLLAATVLFAVVLWAVLVRPSVLLRDDMLILRNILRDRSIPYARITDFRVTQVTLVDTAERRYVGVGFGRVRTSIRREGLGDGHGTGVDVLAHMGNVLDAGDRTHTSVGDLAQGQVGQRVSRAQVFDRDPAPVRTSYAWPEIAVLVVLAVATVALALLG</sequence>
<organism evidence="2 3">
    <name type="scientific">Nocardioides ginsengisoli</name>
    <dbReference type="NCBI Taxonomy" id="363868"/>
    <lineage>
        <taxon>Bacteria</taxon>
        <taxon>Bacillati</taxon>
        <taxon>Actinomycetota</taxon>
        <taxon>Actinomycetes</taxon>
        <taxon>Propionibacteriales</taxon>
        <taxon>Nocardioidaceae</taxon>
        <taxon>Nocardioides</taxon>
    </lineage>
</organism>
<keyword evidence="1" id="KW-0812">Transmembrane</keyword>
<keyword evidence="1" id="KW-1133">Transmembrane helix</keyword>